<dbReference type="AlphaFoldDB" id="A0AAN5WDX5"/>
<sequence>MKHYVLDFVPPLQGMDDHFNTIRLGVTWSKKLAAGDRVYLQNSKTKMIEGLAIVDRVIVGKLGELCAYYGADNHTEIDSEDKCRSAERLYKLTLKLYGPHIASAMKKSTVIYLRRIE</sequence>
<reference evidence="1 2" key="1">
    <citation type="submission" date="2015-10" db="EMBL/GenBank/DDBJ databases">
        <title>The utility of whole genome sequencing in characterizing Acinetobacter epidemiology and analyzing hospital outbreaks.</title>
        <authorList>
            <person name="Ozer E.A."/>
            <person name="Fitzpatrick M.A."/>
            <person name="Hauser A.R."/>
        </authorList>
    </citation>
    <scope>NUCLEOTIDE SEQUENCE [LARGE SCALE GENOMIC DNA]</scope>
    <source>
        <strain evidence="1 2">ABBL072</strain>
    </source>
</reference>
<gene>
    <name evidence="1" type="ORF">APD33_13350</name>
</gene>
<organism evidence="1 2">
    <name type="scientific">Acinetobacter baumannii</name>
    <dbReference type="NCBI Taxonomy" id="470"/>
    <lineage>
        <taxon>Bacteria</taxon>
        <taxon>Pseudomonadati</taxon>
        <taxon>Pseudomonadota</taxon>
        <taxon>Gammaproteobacteria</taxon>
        <taxon>Moraxellales</taxon>
        <taxon>Moraxellaceae</taxon>
        <taxon>Acinetobacter</taxon>
        <taxon>Acinetobacter calcoaceticus/baumannii complex</taxon>
    </lineage>
</organism>
<dbReference type="EMBL" id="LLGC01000179">
    <property type="protein sequence ID" value="KQE03686.1"/>
    <property type="molecule type" value="Genomic_DNA"/>
</dbReference>
<proteinExistence type="predicted"/>
<evidence type="ECO:0000313" key="2">
    <source>
        <dbReference type="Proteomes" id="UP000051449"/>
    </source>
</evidence>
<evidence type="ECO:0000313" key="1">
    <source>
        <dbReference type="EMBL" id="KQE03686.1"/>
    </source>
</evidence>
<dbReference type="RefSeq" id="WP_000683860.1">
    <property type="nucleotide sequence ID" value="NZ_CACSGJ010000042.1"/>
</dbReference>
<accession>A0AAN5WDX5</accession>
<evidence type="ECO:0008006" key="3">
    <source>
        <dbReference type="Google" id="ProtNLM"/>
    </source>
</evidence>
<comment type="caution">
    <text evidence="1">The sequence shown here is derived from an EMBL/GenBank/DDBJ whole genome shotgun (WGS) entry which is preliminary data.</text>
</comment>
<dbReference type="Proteomes" id="UP000051449">
    <property type="component" value="Unassembled WGS sequence"/>
</dbReference>
<name>A0AAN5WDX5_ACIBA</name>
<protein>
    <recommendedName>
        <fullName evidence="3">ASCH domain-containing protein</fullName>
    </recommendedName>
</protein>